<proteinExistence type="predicted"/>
<feature type="coiled-coil region" evidence="1">
    <location>
        <begin position="101"/>
        <end position="128"/>
    </location>
</feature>
<keyword evidence="1" id="KW-0175">Coiled coil</keyword>
<protein>
    <submittedName>
        <fullName evidence="2">ABC transporter membrane fusion efflux protein</fullName>
    </submittedName>
</protein>
<accession>F0P0J7</accession>
<name>F0P0J7_WEEVC</name>
<dbReference type="Proteomes" id="UP000008641">
    <property type="component" value="Chromosome"/>
</dbReference>
<evidence type="ECO:0000256" key="1">
    <source>
        <dbReference type="SAM" id="Coils"/>
    </source>
</evidence>
<dbReference type="OrthoDB" id="9798190at2"/>
<dbReference type="RefSeq" id="WP_013598885.1">
    <property type="nucleotide sequence ID" value="NC_015144.1"/>
</dbReference>
<dbReference type="eggNOG" id="COG0845">
    <property type="taxonomic scope" value="Bacteria"/>
</dbReference>
<dbReference type="PANTHER" id="PTHR30438">
    <property type="entry name" value="36 KDA ANTIGEN-RELATED"/>
    <property type="match status" value="1"/>
</dbReference>
<organism evidence="2 3">
    <name type="scientific">Weeksella virosa (strain ATCC 43766 / DSM 16922 / JCM 21250 / CCUG 30538 / CDC 9751 / IAM 14551 / NBRC 16016 / NCTC 11634 / CL345/78)</name>
    <dbReference type="NCBI Taxonomy" id="865938"/>
    <lineage>
        <taxon>Bacteria</taxon>
        <taxon>Pseudomonadati</taxon>
        <taxon>Bacteroidota</taxon>
        <taxon>Flavobacteriia</taxon>
        <taxon>Flavobacteriales</taxon>
        <taxon>Weeksellaceae</taxon>
        <taxon>Weeksella</taxon>
    </lineage>
</organism>
<reference evidence="2 3" key="1">
    <citation type="journal article" date="2011" name="Stand. Genomic Sci.">
        <title>Complete genome sequence of Weeksella virosa type strain (9751).</title>
        <authorList>
            <person name="Lang E."/>
            <person name="Teshima H."/>
            <person name="Lucas S."/>
            <person name="Lapidus A."/>
            <person name="Hammon N."/>
            <person name="Deshpande S."/>
            <person name="Nolan M."/>
            <person name="Cheng J.F."/>
            <person name="Pitluck S."/>
            <person name="Liolios K."/>
            <person name="Pagani I."/>
            <person name="Mikhailova N."/>
            <person name="Ivanova N."/>
            <person name="Mavromatis K."/>
            <person name="Pati A."/>
            <person name="Tapia R."/>
            <person name="Han C."/>
            <person name="Goodwin L."/>
            <person name="Chen A."/>
            <person name="Palaniappan K."/>
            <person name="Land M."/>
            <person name="Hauser L."/>
            <person name="Chang Y.J."/>
            <person name="Jeffries C.D."/>
            <person name="Brambilla E.M."/>
            <person name="Kopitz M."/>
            <person name="Rohde M."/>
            <person name="Goker M."/>
            <person name="Tindall B.J."/>
            <person name="Detter J.C."/>
            <person name="Woyke T."/>
            <person name="Bristow J."/>
            <person name="Eisen J.A."/>
            <person name="Markowitz V."/>
            <person name="Hugenholtz P."/>
            <person name="Klenk H.P."/>
            <person name="Kyrpides N.C."/>
        </authorList>
    </citation>
    <scope>NUCLEOTIDE SEQUENCE [LARGE SCALE GENOMIC DNA]</scope>
    <source>
        <strain evidence="3">ATCC 43766 / DSM 16922 / JCM 21250 / NBRC 16016 / NCTC 11634 / CL345/78</strain>
    </source>
</reference>
<dbReference type="Gene3D" id="2.40.30.170">
    <property type="match status" value="1"/>
</dbReference>
<sequence length="329" mass="36851">MKYRILTPLFISGLLFSSACKSDHKKAKEEYNLFQGKTERDQISVVTKVPGKVEKILAEEGVSYKKGDLLFILEIPEVDAKKSQAEGAVNSAQAQYEMAKKGATDNQIKQLRAKVAGLKEQHDFAQKSNQRMYNMLRDSLISQQTYDEVYAKYQGAKNQYLAAQAELADAINGARIEQQQMALGQKERALGALQEVDVAEQEKYIRAPQDLTIETINLKIGELALPGYSIANGILDYTTYFRFTIPENKIGQLSKNQIVVVTIPYKNNLKIKSKIVSIKALSAYANISTAYPDFDQQQTLYEIKVVPVNPAQAMQILSKTNVLLNLNDQ</sequence>
<evidence type="ECO:0000313" key="2">
    <source>
        <dbReference type="EMBL" id="ADX68496.1"/>
    </source>
</evidence>
<dbReference type="AlphaFoldDB" id="F0P0J7"/>
<dbReference type="Gene3D" id="2.40.50.100">
    <property type="match status" value="2"/>
</dbReference>
<dbReference type="HOGENOM" id="CLU_018816_6_1_10"/>
<dbReference type="SUPFAM" id="SSF111369">
    <property type="entry name" value="HlyD-like secretion proteins"/>
    <property type="match status" value="1"/>
</dbReference>
<dbReference type="PROSITE" id="PS51257">
    <property type="entry name" value="PROKAR_LIPOPROTEIN"/>
    <property type="match status" value="1"/>
</dbReference>
<dbReference type="STRING" id="865938.Weevi_1806"/>
<dbReference type="EMBL" id="CP002455">
    <property type="protein sequence ID" value="ADX68496.1"/>
    <property type="molecule type" value="Genomic_DNA"/>
</dbReference>
<reference evidence="3" key="2">
    <citation type="journal article" date="2011" name="Stand. Genomic Sci.">
        <title>Complete genome sequence of Weeksella virosa type strain (9751T).</title>
        <authorList>
            <person name="Lang E."/>
            <person name="Teshima H."/>
            <person name="Lucas S."/>
            <person name="Lapidus A."/>
            <person name="Hammon N."/>
            <person name="Deshpande S."/>
            <person name="Nolan M."/>
            <person name="Cheng J."/>
            <person name="Pitluck S."/>
            <person name="Liolios K."/>
            <person name="Pagani I."/>
            <person name="Mikhailova N."/>
            <person name="Ivanova N."/>
            <person name="Mavromatis K."/>
            <person name="Pati A."/>
            <person name="Tapia R."/>
            <person name="Han C."/>
            <person name="Goodwin L."/>
            <person name="Chen A."/>
            <person name="Palaniappan K."/>
            <person name="Land M."/>
            <person name="Hauser L."/>
            <person name="Chang Y."/>
            <person name="Jeffries C."/>
            <person name="Brambilla E."/>
            <person name="Kopitz M."/>
            <person name="Rohde M."/>
            <person name="Goker M."/>
            <person name="Tindall B."/>
            <person name="Detter J."/>
            <person name="Woyke T."/>
            <person name="Bristow J."/>
            <person name="Eisen J."/>
            <person name="Markowitz V."/>
            <person name="Hugenholtz P."/>
            <person name="Klenk H."/>
            <person name="Kyrpides N."/>
        </authorList>
    </citation>
    <scope>NUCLEOTIDE SEQUENCE [LARGE SCALE GENOMIC DNA]</scope>
    <source>
        <strain evidence="3">ATCC 43766 / DSM 16922 / JCM 21250 / NBRC 16016 / NCTC 11634 / CL345/78</strain>
    </source>
</reference>
<keyword evidence="3" id="KW-1185">Reference proteome</keyword>
<evidence type="ECO:0000313" key="3">
    <source>
        <dbReference type="Proteomes" id="UP000008641"/>
    </source>
</evidence>
<dbReference type="KEGG" id="wvi:Weevi_1806"/>
<dbReference type="Gene3D" id="1.10.287.470">
    <property type="entry name" value="Helix hairpin bin"/>
    <property type="match status" value="2"/>
</dbReference>
<gene>
    <name evidence="2" type="ordered locus">Weevi_1806</name>
</gene>